<dbReference type="Gene3D" id="3.40.50.12500">
    <property type="match status" value="1"/>
</dbReference>
<dbReference type="PANTHER" id="PTHR40267">
    <property type="entry name" value="BLR3294 PROTEIN"/>
    <property type="match status" value="1"/>
</dbReference>
<keyword evidence="2" id="KW-0413">Isomerase</keyword>
<accession>A0A4R6S400</accession>
<keyword evidence="3" id="KW-1185">Reference proteome</keyword>
<dbReference type="Pfam" id="PF17645">
    <property type="entry name" value="Amdase"/>
    <property type="match status" value="1"/>
</dbReference>
<dbReference type="PANTHER" id="PTHR40267:SF1">
    <property type="entry name" value="BLR3294 PROTEIN"/>
    <property type="match status" value="1"/>
</dbReference>
<evidence type="ECO:0000313" key="2">
    <source>
        <dbReference type="EMBL" id="TDP93944.1"/>
    </source>
</evidence>
<proteinExistence type="predicted"/>
<gene>
    <name evidence="2" type="ORF">EV186_106338</name>
</gene>
<dbReference type="InterPro" id="IPR026286">
    <property type="entry name" value="MaiA/AMDase"/>
</dbReference>
<organism evidence="2 3">
    <name type="scientific">Labedaea rhizosphaerae</name>
    <dbReference type="NCBI Taxonomy" id="598644"/>
    <lineage>
        <taxon>Bacteria</taxon>
        <taxon>Bacillati</taxon>
        <taxon>Actinomycetota</taxon>
        <taxon>Actinomycetes</taxon>
        <taxon>Pseudonocardiales</taxon>
        <taxon>Pseudonocardiaceae</taxon>
        <taxon>Labedaea</taxon>
    </lineage>
</organism>
<dbReference type="GO" id="GO:0016853">
    <property type="term" value="F:isomerase activity"/>
    <property type="evidence" value="ECO:0007669"/>
    <property type="project" value="UniProtKB-KW"/>
</dbReference>
<feature type="compositionally biased region" description="Basic and acidic residues" evidence="1">
    <location>
        <begin position="19"/>
        <end position="28"/>
    </location>
</feature>
<comment type="caution">
    <text evidence="2">The sequence shown here is derived from an EMBL/GenBank/DDBJ whole genome shotgun (WGS) entry which is preliminary data.</text>
</comment>
<dbReference type="InterPro" id="IPR053714">
    <property type="entry name" value="Iso_Racemase_Enz_sf"/>
</dbReference>
<reference evidence="2 3" key="1">
    <citation type="submission" date="2019-03" db="EMBL/GenBank/DDBJ databases">
        <title>Genomic Encyclopedia of Type Strains, Phase IV (KMG-IV): sequencing the most valuable type-strain genomes for metagenomic binning, comparative biology and taxonomic classification.</title>
        <authorList>
            <person name="Goeker M."/>
        </authorList>
    </citation>
    <scope>NUCLEOTIDE SEQUENCE [LARGE SCALE GENOMIC DNA]</scope>
    <source>
        <strain evidence="2 3">DSM 45361</strain>
    </source>
</reference>
<evidence type="ECO:0000313" key="3">
    <source>
        <dbReference type="Proteomes" id="UP000295444"/>
    </source>
</evidence>
<name>A0A4R6S400_LABRH</name>
<dbReference type="Proteomes" id="UP000295444">
    <property type="component" value="Unassembled WGS sequence"/>
</dbReference>
<sequence>MTNHNGLGPACLVEVGHDRSEAGHEGAEARASGESAIPHGAEARPNGERANNTAPTIGFLYPGYSAEDDYPAIEAMLGDVRLPVVHTLMREDAHRVDALLDIGGNDVLSVGAVKLRQLGVDAAMWACTSGSFVFGWDGASEQVDGVREAAGVPASSTSFAFVHAARALGVGKVAVAATYPKDVADRFVEFLAGAGIEVVSLSCRGIVTAAEVGTLGREDVLAFVTANDHPDAEAVLVPDTALHSVRWLDDLEAALGKPVLTANQVTVWAGLRLAGHFEPRTGLGSLFRAGVAQVN</sequence>
<evidence type="ECO:0000256" key="1">
    <source>
        <dbReference type="SAM" id="MobiDB-lite"/>
    </source>
</evidence>
<protein>
    <submittedName>
        <fullName evidence="2">Maleate cis-trans isomerase</fullName>
    </submittedName>
</protein>
<dbReference type="AlphaFoldDB" id="A0A4R6S400"/>
<feature type="region of interest" description="Disordered" evidence="1">
    <location>
        <begin position="19"/>
        <end position="51"/>
    </location>
</feature>
<dbReference type="EMBL" id="SNXZ01000006">
    <property type="protein sequence ID" value="TDP93944.1"/>
    <property type="molecule type" value="Genomic_DNA"/>
</dbReference>